<evidence type="ECO:0000313" key="7">
    <source>
        <dbReference type="RefSeq" id="XP_019639095.1"/>
    </source>
</evidence>
<evidence type="ECO:0000313" key="6">
    <source>
        <dbReference type="Proteomes" id="UP000515135"/>
    </source>
</evidence>
<dbReference type="GO" id="GO:0008168">
    <property type="term" value="F:methyltransferase activity"/>
    <property type="evidence" value="ECO:0007669"/>
    <property type="project" value="UniProtKB-UniRule"/>
</dbReference>
<keyword evidence="4" id="KW-0862">Zinc</keyword>
<dbReference type="InterPro" id="IPR036589">
    <property type="entry name" value="HCY_dom_sf"/>
</dbReference>
<dbReference type="RefSeq" id="XP_019639095.1">
    <property type="nucleotide sequence ID" value="XM_019783536.1"/>
</dbReference>
<dbReference type="PANTHER" id="PTHR11103:SF18">
    <property type="entry name" value="SLR1189 PROTEIN"/>
    <property type="match status" value="1"/>
</dbReference>
<dbReference type="GO" id="GO:0032259">
    <property type="term" value="P:methylation"/>
    <property type="evidence" value="ECO:0007669"/>
    <property type="project" value="UniProtKB-KW"/>
</dbReference>
<keyword evidence="4" id="KW-0479">Metal-binding</keyword>
<protein>
    <submittedName>
        <fullName evidence="7">Uncharacterized protein LOC109481064</fullName>
    </submittedName>
</protein>
<sequence>MPPKTKGLLERLKAGETVICAEGYLFEFERRGYLKAGAYVPEVVIEHPDLVKGLYREFVHAGSDVVLAFTYYGHREKLRVIGREADLETMNRTALKLAREVADETGTLMAGNICNTTVFDPNIPATREECITIFKEQIEWAVEEGANYIVAETYGMVAEAMLALECIKKYGKGLPAVVCMTFHKDADRSVDGHSLLDSMRALEEGGAAVVGLNCGRGPFTMLPLVERIRDEIKVPVAALPVPYRCDELRPTMQSLVNHKGERAFPVDLDAFLCSRTMIAEFGQRCRELGLQYVGLCCGNASHFTRTLAESLGRTPPASKYSPDMSQHFAYGTDKKLHNLNTEKAGETVICAEGYLFEFERRGYLKAGAFVPEVVVEHPELVKGMYREFVHAGSDVVLAFTYYVHREKLRVIGREADLETMNRTALKLAREVADETGTLMAGNISNTTCYDPDKPETHEQSRQIFKEQIEWAVEEGADFIVGETYGFLGEAMLALECIKEYGKGLPAVVTMVIHRDADHVADGNSIVDAMKALEKAGAAVVGFNCARGPFTTLPLVEKVKGQIKVPVAALPVLYRTDEEHPTMQSFTNYKGSRAFPVDLDAFLCSRTMIAEFGQRCRELGLQYVGLCCGNASHFTRTLAESLGRTPPASKYSPDMSQHFAYGTDKKLHNLNTEKVVKLL</sequence>
<keyword evidence="6" id="KW-1185">Reference proteome</keyword>
<dbReference type="InterPro" id="IPR003726">
    <property type="entry name" value="HCY_dom"/>
</dbReference>
<dbReference type="GO" id="GO:0046872">
    <property type="term" value="F:metal ion binding"/>
    <property type="evidence" value="ECO:0007669"/>
    <property type="project" value="UniProtKB-KW"/>
</dbReference>
<dbReference type="PROSITE" id="PS50970">
    <property type="entry name" value="HCY"/>
    <property type="match status" value="2"/>
</dbReference>
<keyword evidence="1 4" id="KW-0489">Methyltransferase</keyword>
<keyword evidence="2 4" id="KW-0808">Transferase</keyword>
<dbReference type="OrthoDB" id="261426at2759"/>
<evidence type="ECO:0000256" key="2">
    <source>
        <dbReference type="ARBA" id="ARBA00022679"/>
    </source>
</evidence>
<feature type="binding site" evidence="4">
    <location>
        <position position="544"/>
    </location>
    <ligand>
        <name>Zn(2+)</name>
        <dbReference type="ChEBI" id="CHEBI:29105"/>
    </ligand>
</feature>
<dbReference type="KEGG" id="bbel:109481064"/>
<proteinExistence type="predicted"/>
<accession>A0A6P4ZCQ3</accession>
<feature type="binding site" evidence="4">
    <location>
        <position position="626"/>
    </location>
    <ligand>
        <name>Zn(2+)</name>
        <dbReference type="ChEBI" id="CHEBI:29105"/>
    </ligand>
</feature>
<dbReference type="PANTHER" id="PTHR11103">
    <property type="entry name" value="SLR1189 PROTEIN"/>
    <property type="match status" value="1"/>
</dbReference>
<feature type="domain" description="Hcy-binding" evidence="5">
    <location>
        <begin position="6"/>
        <end position="311"/>
    </location>
</feature>
<evidence type="ECO:0000256" key="3">
    <source>
        <dbReference type="ARBA" id="ARBA00034478"/>
    </source>
</evidence>
<reference evidence="7" key="1">
    <citation type="submission" date="2025-08" db="UniProtKB">
        <authorList>
            <consortium name="RefSeq"/>
        </authorList>
    </citation>
    <scope>IDENTIFICATION</scope>
    <source>
        <tissue evidence="7">Gonad</tissue>
    </source>
</reference>
<gene>
    <name evidence="7" type="primary">LOC109481064</name>
</gene>
<feature type="binding site" evidence="4">
    <location>
        <position position="297"/>
    </location>
    <ligand>
        <name>Zn(2+)</name>
        <dbReference type="ChEBI" id="CHEBI:29105"/>
    </ligand>
</feature>
<organism evidence="6 7">
    <name type="scientific">Branchiostoma belcheri</name>
    <name type="common">Amphioxus</name>
    <dbReference type="NCBI Taxonomy" id="7741"/>
    <lineage>
        <taxon>Eukaryota</taxon>
        <taxon>Metazoa</taxon>
        <taxon>Chordata</taxon>
        <taxon>Cephalochordata</taxon>
        <taxon>Leptocardii</taxon>
        <taxon>Amphioxiformes</taxon>
        <taxon>Branchiostomatidae</taxon>
        <taxon>Branchiostoma</taxon>
    </lineage>
</organism>
<evidence type="ECO:0000256" key="4">
    <source>
        <dbReference type="PROSITE-ProRule" id="PRU00333"/>
    </source>
</evidence>
<dbReference type="Proteomes" id="UP000515135">
    <property type="component" value="Unplaced"/>
</dbReference>
<name>A0A6P4ZCQ3_BRABE</name>
<dbReference type="GeneID" id="109481064"/>
<feature type="binding site" evidence="4">
    <location>
        <position position="214"/>
    </location>
    <ligand>
        <name>Zn(2+)</name>
        <dbReference type="ChEBI" id="CHEBI:29105"/>
    </ligand>
</feature>
<evidence type="ECO:0000256" key="1">
    <source>
        <dbReference type="ARBA" id="ARBA00022603"/>
    </source>
</evidence>
<dbReference type="AlphaFoldDB" id="A0A6P4ZCQ3"/>
<comment type="cofactor">
    <cofactor evidence="4">
        <name>Zn(2+)</name>
        <dbReference type="ChEBI" id="CHEBI:29105"/>
    </cofactor>
</comment>
<comment type="pathway">
    <text evidence="3">Amino-acid biosynthesis; L-methionine biosynthesis via de novo pathway.</text>
</comment>
<dbReference type="SUPFAM" id="SSF82282">
    <property type="entry name" value="Homocysteine S-methyltransferase"/>
    <property type="match status" value="2"/>
</dbReference>
<feature type="binding site" evidence="4">
    <location>
        <position position="296"/>
    </location>
    <ligand>
        <name>Zn(2+)</name>
        <dbReference type="ChEBI" id="CHEBI:29105"/>
    </ligand>
</feature>
<feature type="domain" description="Hcy-binding" evidence="5">
    <location>
        <begin position="336"/>
        <end position="641"/>
    </location>
</feature>
<feature type="binding site" evidence="4">
    <location>
        <position position="627"/>
    </location>
    <ligand>
        <name>Zn(2+)</name>
        <dbReference type="ChEBI" id="CHEBI:29105"/>
    </ligand>
</feature>
<evidence type="ECO:0000259" key="5">
    <source>
        <dbReference type="PROSITE" id="PS50970"/>
    </source>
</evidence>
<dbReference type="Gene3D" id="3.20.20.330">
    <property type="entry name" value="Homocysteine-binding-like domain"/>
    <property type="match status" value="2"/>
</dbReference>
<dbReference type="Pfam" id="PF02574">
    <property type="entry name" value="S-methyl_trans"/>
    <property type="match status" value="2"/>
</dbReference>